<dbReference type="AlphaFoldDB" id="A0A0H5QK53"/>
<evidence type="ECO:0000313" key="7">
    <source>
        <dbReference type="EMBL" id="CRZ02002.1"/>
    </source>
</evidence>
<feature type="domain" description="Phospholipid/glycerol acyltransferase" evidence="6">
    <location>
        <begin position="139"/>
        <end position="266"/>
    </location>
</feature>
<evidence type="ECO:0000256" key="2">
    <source>
        <dbReference type="ARBA" id="ARBA00007937"/>
    </source>
</evidence>
<protein>
    <recommendedName>
        <fullName evidence="6">Phospholipid/glycerol acyltransferase domain-containing protein</fullName>
    </recommendedName>
</protein>
<evidence type="ECO:0000256" key="4">
    <source>
        <dbReference type="ARBA" id="ARBA00023136"/>
    </source>
</evidence>
<dbReference type="InterPro" id="IPR045520">
    <property type="entry name" value="GPAT/DHAPAT_C"/>
</dbReference>
<dbReference type="Pfam" id="PF19277">
    <property type="entry name" value="GPAT_C"/>
    <property type="match status" value="1"/>
</dbReference>
<dbReference type="GO" id="GO:0006072">
    <property type="term" value="P:glycerol-3-phosphate metabolic process"/>
    <property type="evidence" value="ECO:0007669"/>
    <property type="project" value="TreeGrafter"/>
</dbReference>
<dbReference type="GO" id="GO:0019432">
    <property type="term" value="P:triglyceride biosynthetic process"/>
    <property type="evidence" value="ECO:0007669"/>
    <property type="project" value="TreeGrafter"/>
</dbReference>
<dbReference type="GO" id="GO:0004366">
    <property type="term" value="F:glycerol-3-phosphate O-acyltransferase activity"/>
    <property type="evidence" value="ECO:0007669"/>
    <property type="project" value="TreeGrafter"/>
</dbReference>
<dbReference type="SUPFAM" id="SSF69593">
    <property type="entry name" value="Glycerol-3-phosphate (1)-acyltransferase"/>
    <property type="match status" value="1"/>
</dbReference>
<accession>A0A0H5QK53</accession>
<evidence type="ECO:0000256" key="3">
    <source>
        <dbReference type="ARBA" id="ARBA00022679"/>
    </source>
</evidence>
<evidence type="ECO:0000256" key="5">
    <source>
        <dbReference type="ARBA" id="ARBA00023315"/>
    </source>
</evidence>
<dbReference type="InterPro" id="IPR022284">
    <property type="entry name" value="GPAT/DHAPAT"/>
</dbReference>
<dbReference type="PIRSF" id="PIRSF000437">
    <property type="entry name" value="GPAT_DHAPAT"/>
    <property type="match status" value="1"/>
</dbReference>
<dbReference type="EMBL" id="HACM01001560">
    <property type="protein sequence ID" value="CRZ02002.1"/>
    <property type="molecule type" value="Transcribed_RNA"/>
</dbReference>
<dbReference type="InterPro" id="IPR041728">
    <property type="entry name" value="GPAT/DHAPAT_LPLAT"/>
</dbReference>
<reference evidence="7" key="1">
    <citation type="submission" date="2015-04" db="EMBL/GenBank/DDBJ databases">
        <title>The genome sequence of the plant pathogenic Rhizarian Plasmodiophora brassicae reveals insights in its biotrophic life cycle and the origin of chitin synthesis.</title>
        <authorList>
            <person name="Schwelm A."/>
            <person name="Fogelqvist J."/>
            <person name="Knaust A."/>
            <person name="Julke S."/>
            <person name="Lilja T."/>
            <person name="Dhandapani V."/>
            <person name="Bonilla-Rosso G."/>
            <person name="Karlsson M."/>
            <person name="Shevchenko A."/>
            <person name="Choi S.R."/>
            <person name="Kim H.G."/>
            <person name="Park J.Y."/>
            <person name="Lim Y.P."/>
            <person name="Ludwig-Muller J."/>
            <person name="Dixelius C."/>
        </authorList>
    </citation>
    <scope>NUCLEOTIDE SEQUENCE</scope>
    <source>
        <tissue evidence="7">Potato root galls</tissue>
    </source>
</reference>
<comment type="similarity">
    <text evidence="2">Belongs to the GPAT/DAPAT family.</text>
</comment>
<keyword evidence="5" id="KW-0012">Acyltransferase</keyword>
<proteinExistence type="inferred from homology"/>
<evidence type="ECO:0000259" key="6">
    <source>
        <dbReference type="SMART" id="SM00563"/>
    </source>
</evidence>
<sequence length="681" mass="75208">MSSVKNNDVASSNYIDVSRAASGQHCCGAIGDDLKWVSNLHAHTPIKISPAELRDRIMKSNRVKEALNQGRANNRMSKTQSVSYANSILDEMVAAVKPSLIYPLGLAARPFCRNVYRGGININRDGVEQIKKALENGPVILLPIHRSHMDYMAIHFATIANDLPVPFVIAGDNLNFPIIGRLLKKAGAVFIRRSFGADAIYWAVFIEYISQILTAGSLLECFVEGGRSRSGKSIQPKSGFLDVITKLVLEGVIPDVTLVPVGVAYDRMVEGNSFVQEMLGSEKKKESLKGFVHAAASVLQMNLGSIDITVSSSFISLQTYIRQAKYHANEQTERSRLLSSLSHMILYEANRVTFVTASSLVAAVLLTSRTRGITRVAIIDRVAALIADLKQRKAPLSFVIEAQPLPIVVDGAVRMLGRLVTSKNDVICGYWHAESLELGIYRNAAIHWWASDAIVAVALVAVYRKLFYLIDGKSKAGVASQDVLEKVQTVSRLLKAEFIYKPSFNIEDNFGEIINQMTARGQLGTDAGGAIYINGRKGVRYISFLCMLIWPLIDTYWACCTTFLALKPCDIIHEDVLVSMISSRAESSYFKGEMAFYESISTDSIRHALKWFEFKGIIKVQPVITGSKSKQSKLLTLSGDYMPRTDRTPSPLLIEIANSIIEIRAEVPSSNQRPFSLMSRL</sequence>
<dbReference type="Pfam" id="PF01553">
    <property type="entry name" value="Acyltransferase"/>
    <property type="match status" value="1"/>
</dbReference>
<dbReference type="PANTHER" id="PTHR12563">
    <property type="entry name" value="GLYCEROL-3-PHOSPHATE ACYLTRANSFERASE"/>
    <property type="match status" value="1"/>
</dbReference>
<organism evidence="7">
    <name type="scientific">Spongospora subterranea</name>
    <dbReference type="NCBI Taxonomy" id="70186"/>
    <lineage>
        <taxon>Eukaryota</taxon>
        <taxon>Sar</taxon>
        <taxon>Rhizaria</taxon>
        <taxon>Endomyxa</taxon>
        <taxon>Phytomyxea</taxon>
        <taxon>Plasmodiophorida</taxon>
        <taxon>Plasmodiophoridae</taxon>
        <taxon>Spongospora</taxon>
    </lineage>
</organism>
<dbReference type="SMART" id="SM00563">
    <property type="entry name" value="PlsC"/>
    <property type="match status" value="1"/>
</dbReference>
<dbReference type="GO" id="GO:0008654">
    <property type="term" value="P:phospholipid biosynthetic process"/>
    <property type="evidence" value="ECO:0007669"/>
    <property type="project" value="TreeGrafter"/>
</dbReference>
<dbReference type="GO" id="GO:0006631">
    <property type="term" value="P:fatty acid metabolic process"/>
    <property type="evidence" value="ECO:0007669"/>
    <property type="project" value="TreeGrafter"/>
</dbReference>
<evidence type="ECO:0000256" key="1">
    <source>
        <dbReference type="ARBA" id="ARBA00004184"/>
    </source>
</evidence>
<comment type="subcellular location">
    <subcellularLocation>
        <location evidence="1">Endomembrane system</location>
        <topology evidence="1">Peripheral membrane protein</topology>
    </subcellularLocation>
</comment>
<dbReference type="CDD" id="cd07993">
    <property type="entry name" value="LPLAT_DHAPAT-like"/>
    <property type="match status" value="1"/>
</dbReference>
<dbReference type="GO" id="GO:0012505">
    <property type="term" value="C:endomembrane system"/>
    <property type="evidence" value="ECO:0007669"/>
    <property type="project" value="UniProtKB-SubCell"/>
</dbReference>
<dbReference type="InterPro" id="IPR002123">
    <property type="entry name" value="Plipid/glycerol_acylTrfase"/>
</dbReference>
<name>A0A0H5QK53_9EUKA</name>
<keyword evidence="4" id="KW-0472">Membrane</keyword>
<keyword evidence="3" id="KW-0808">Transferase</keyword>
<dbReference type="GO" id="GO:0031966">
    <property type="term" value="C:mitochondrial membrane"/>
    <property type="evidence" value="ECO:0007669"/>
    <property type="project" value="TreeGrafter"/>
</dbReference>
<dbReference type="PANTHER" id="PTHR12563:SF17">
    <property type="entry name" value="DIHYDROXYACETONE PHOSPHATE ACYLTRANSFERASE"/>
    <property type="match status" value="1"/>
</dbReference>